<reference evidence="2 3" key="1">
    <citation type="journal article" date="2020" name="Phytopathology">
        <title>Genome Sequence Resources of Colletotrichum truncatum, C. plurivorum, C. musicola, and C. sojae: Four Species Pathogenic to Soybean (Glycine max).</title>
        <authorList>
            <person name="Rogerio F."/>
            <person name="Boufleur T.R."/>
            <person name="Ciampi-Guillardi M."/>
            <person name="Sukno S.A."/>
            <person name="Thon M.R."/>
            <person name="Massola Junior N.S."/>
            <person name="Baroncelli R."/>
        </authorList>
    </citation>
    <scope>NUCLEOTIDE SEQUENCE [LARGE SCALE GENOMIC DNA]</scope>
    <source>
        <strain evidence="2 3">LFN0009</strain>
    </source>
</reference>
<evidence type="ECO:0000259" key="1">
    <source>
        <dbReference type="Pfam" id="PF17107"/>
    </source>
</evidence>
<accession>A0A8H6JBX1</accession>
<gene>
    <name evidence="2" type="ORF">CSOJ01_06662</name>
</gene>
<dbReference type="EMBL" id="WIGN01000095">
    <property type="protein sequence ID" value="KAF6809831.1"/>
    <property type="molecule type" value="Genomic_DNA"/>
</dbReference>
<sequence>MFTVPLSIEPQLELQVVRSLNAAIVTISFIENTTRAYRVIGGIRDLPKVFAVVQKDLPLVGEMMQSIKGKLPQEEDPEIRKTIMLCQQHALSLWQVFQKLEFWFGQDRDVKEWDMFEVYYVKSLDGLTTLRVEYMMGLVLEYLNKLAAMEIFGLAARVDRIAETIEELKNVAPSVEESELKTSGR</sequence>
<feature type="domain" description="NACHT-NTPase and P-loop NTPases N-terminal" evidence="1">
    <location>
        <begin position="26"/>
        <end position="146"/>
    </location>
</feature>
<protein>
    <submittedName>
        <fullName evidence="2">Phosphorylase superfamily protein</fullName>
    </submittedName>
</protein>
<dbReference type="Pfam" id="PF17107">
    <property type="entry name" value="SesA"/>
    <property type="match status" value="1"/>
</dbReference>
<dbReference type="AlphaFoldDB" id="A0A8H6JBX1"/>
<evidence type="ECO:0000313" key="3">
    <source>
        <dbReference type="Proteomes" id="UP000652219"/>
    </source>
</evidence>
<organism evidence="2 3">
    <name type="scientific">Colletotrichum sojae</name>
    <dbReference type="NCBI Taxonomy" id="2175907"/>
    <lineage>
        <taxon>Eukaryota</taxon>
        <taxon>Fungi</taxon>
        <taxon>Dikarya</taxon>
        <taxon>Ascomycota</taxon>
        <taxon>Pezizomycotina</taxon>
        <taxon>Sordariomycetes</taxon>
        <taxon>Hypocreomycetidae</taxon>
        <taxon>Glomerellales</taxon>
        <taxon>Glomerellaceae</taxon>
        <taxon>Colletotrichum</taxon>
        <taxon>Colletotrichum orchidearum species complex</taxon>
    </lineage>
</organism>
<proteinExistence type="predicted"/>
<evidence type="ECO:0000313" key="2">
    <source>
        <dbReference type="EMBL" id="KAF6809831.1"/>
    </source>
</evidence>
<keyword evidence="3" id="KW-1185">Reference proteome</keyword>
<name>A0A8H6JBX1_9PEZI</name>
<comment type="caution">
    <text evidence="2">The sequence shown here is derived from an EMBL/GenBank/DDBJ whole genome shotgun (WGS) entry which is preliminary data.</text>
</comment>
<dbReference type="InterPro" id="IPR031352">
    <property type="entry name" value="SesA"/>
</dbReference>
<dbReference type="Proteomes" id="UP000652219">
    <property type="component" value="Unassembled WGS sequence"/>
</dbReference>